<organism evidence="8 9">
    <name type="scientific">Sciurus carolinensis</name>
    <name type="common">Eastern gray squirrel</name>
    <dbReference type="NCBI Taxonomy" id="30640"/>
    <lineage>
        <taxon>Eukaryota</taxon>
        <taxon>Metazoa</taxon>
        <taxon>Chordata</taxon>
        <taxon>Craniata</taxon>
        <taxon>Vertebrata</taxon>
        <taxon>Euteleostomi</taxon>
        <taxon>Mammalia</taxon>
        <taxon>Eutheria</taxon>
        <taxon>Euarchontoglires</taxon>
        <taxon>Glires</taxon>
        <taxon>Rodentia</taxon>
        <taxon>Sciuromorpha</taxon>
        <taxon>Sciuridae</taxon>
        <taxon>Sciurinae</taxon>
        <taxon>Sciurini</taxon>
        <taxon>Sciurus</taxon>
    </lineage>
</organism>
<dbReference type="GO" id="GO:0005739">
    <property type="term" value="C:mitochondrion"/>
    <property type="evidence" value="ECO:0007669"/>
    <property type="project" value="TreeGrafter"/>
</dbReference>
<dbReference type="PANTHER" id="PTHR23426">
    <property type="entry name" value="FERREDOXIN/ADRENODOXIN"/>
    <property type="match status" value="1"/>
</dbReference>
<evidence type="ECO:0000256" key="4">
    <source>
        <dbReference type="ARBA" id="ARBA00022723"/>
    </source>
</evidence>
<feature type="non-terminal residue" evidence="8">
    <location>
        <position position="1"/>
    </location>
</feature>
<dbReference type="SUPFAM" id="SSF54292">
    <property type="entry name" value="2Fe-2S ferredoxin-like"/>
    <property type="match status" value="1"/>
</dbReference>
<evidence type="ECO:0000256" key="5">
    <source>
        <dbReference type="ARBA" id="ARBA00022982"/>
    </source>
</evidence>
<evidence type="ECO:0000256" key="1">
    <source>
        <dbReference type="ARBA" id="ARBA00010914"/>
    </source>
</evidence>
<dbReference type="InterPro" id="IPR001055">
    <property type="entry name" value="Adrenodoxin-like"/>
</dbReference>
<dbReference type="GO" id="GO:0046872">
    <property type="term" value="F:metal ion binding"/>
    <property type="evidence" value="ECO:0007669"/>
    <property type="project" value="UniProtKB-KW"/>
</dbReference>
<dbReference type="InterPro" id="IPR012675">
    <property type="entry name" value="Beta-grasp_dom_sf"/>
</dbReference>
<keyword evidence="6" id="KW-0408">Iron</keyword>
<dbReference type="GO" id="GO:0140647">
    <property type="term" value="P:P450-containing electron transport chain"/>
    <property type="evidence" value="ECO:0007669"/>
    <property type="project" value="InterPro"/>
</dbReference>
<dbReference type="PRINTS" id="PR00355">
    <property type="entry name" value="ADRENODOXIN"/>
</dbReference>
<keyword evidence="2" id="KW-0813">Transport</keyword>
<accession>A0AA41SXH9</accession>
<reference evidence="8" key="1">
    <citation type="submission" date="2020-03" db="EMBL/GenBank/DDBJ databases">
        <title>Studies in the Genomics of Life Span.</title>
        <authorList>
            <person name="Glass D."/>
        </authorList>
    </citation>
    <scope>NUCLEOTIDE SEQUENCE</scope>
    <source>
        <strain evidence="8">SUZIE</strain>
        <tissue evidence="8">Muscle</tissue>
    </source>
</reference>
<dbReference type="AlphaFoldDB" id="A0AA41SXH9"/>
<dbReference type="EMBL" id="JAATJV010251300">
    <property type="protein sequence ID" value="MBZ3875507.1"/>
    <property type="molecule type" value="Genomic_DNA"/>
</dbReference>
<dbReference type="GO" id="GO:0009055">
    <property type="term" value="F:electron transfer activity"/>
    <property type="evidence" value="ECO:0007669"/>
    <property type="project" value="TreeGrafter"/>
</dbReference>
<keyword evidence="9" id="KW-1185">Reference proteome</keyword>
<comment type="similarity">
    <text evidence="1">Belongs to the adrenodoxin/putidaredoxin family.</text>
</comment>
<keyword evidence="3" id="KW-0001">2Fe-2S</keyword>
<name>A0AA41SXH9_SCICA</name>
<sequence>TVLFVDGDGVTLKTKGKVDDSLLDVVVENNRNIDGFGVFEGTLAWSTCCLIFEDHIYEKLDTVTNDEIDMLDLAYGLTDRSQLGCQICWTKSMDNMTVQVPKAEADARQSIDIGKNS</sequence>
<evidence type="ECO:0000256" key="7">
    <source>
        <dbReference type="ARBA" id="ARBA00023014"/>
    </source>
</evidence>
<keyword evidence="7" id="KW-0411">Iron-sulfur</keyword>
<dbReference type="InterPro" id="IPR036010">
    <property type="entry name" value="2Fe-2S_ferredoxin-like_sf"/>
</dbReference>
<dbReference type="PANTHER" id="PTHR23426:SF26">
    <property type="entry name" value="ADRENODOXIN, MITOCHONDRIAL"/>
    <property type="match status" value="1"/>
</dbReference>
<evidence type="ECO:0000313" key="9">
    <source>
        <dbReference type="Proteomes" id="UP001166674"/>
    </source>
</evidence>
<protein>
    <submittedName>
        <fullName evidence="8">Adrenodoxin, mitochondrial</fullName>
    </submittedName>
</protein>
<keyword evidence="5" id="KW-0249">Electron transport</keyword>
<evidence type="ECO:0000256" key="2">
    <source>
        <dbReference type="ARBA" id="ARBA00022448"/>
    </source>
</evidence>
<gene>
    <name evidence="8" type="ORF">SUZIE_133285</name>
</gene>
<evidence type="ECO:0000256" key="6">
    <source>
        <dbReference type="ARBA" id="ARBA00023004"/>
    </source>
</evidence>
<dbReference type="Gene3D" id="3.10.20.30">
    <property type="match status" value="1"/>
</dbReference>
<evidence type="ECO:0000313" key="8">
    <source>
        <dbReference type="EMBL" id="MBZ3875507.1"/>
    </source>
</evidence>
<keyword evidence="4" id="KW-0479">Metal-binding</keyword>
<proteinExistence type="inferred from homology"/>
<comment type="caution">
    <text evidence="8">The sequence shown here is derived from an EMBL/GenBank/DDBJ whole genome shotgun (WGS) entry which is preliminary data.</text>
</comment>
<dbReference type="GO" id="GO:0051537">
    <property type="term" value="F:2 iron, 2 sulfur cluster binding"/>
    <property type="evidence" value="ECO:0007669"/>
    <property type="project" value="UniProtKB-KW"/>
</dbReference>
<evidence type="ECO:0000256" key="3">
    <source>
        <dbReference type="ARBA" id="ARBA00022714"/>
    </source>
</evidence>
<dbReference type="Proteomes" id="UP001166674">
    <property type="component" value="Unassembled WGS sequence"/>
</dbReference>